<dbReference type="GO" id="GO:0030248">
    <property type="term" value="F:cellulose binding"/>
    <property type="evidence" value="ECO:0007669"/>
    <property type="project" value="InterPro"/>
</dbReference>
<evidence type="ECO:0000256" key="5">
    <source>
        <dbReference type="ARBA" id="ARBA00023326"/>
    </source>
</evidence>
<proteinExistence type="predicted"/>
<feature type="domain" description="F5/8 type C" evidence="7">
    <location>
        <begin position="335"/>
        <end position="472"/>
    </location>
</feature>
<organism evidence="9 10">
    <name type="scientific">Lachnotalea glycerini</name>
    <dbReference type="NCBI Taxonomy" id="1763509"/>
    <lineage>
        <taxon>Bacteria</taxon>
        <taxon>Bacillati</taxon>
        <taxon>Bacillota</taxon>
        <taxon>Clostridia</taxon>
        <taxon>Lachnospirales</taxon>
        <taxon>Lachnospiraceae</taxon>
        <taxon>Lachnotalea</taxon>
    </lineage>
</organism>
<dbReference type="Gene3D" id="2.60.120.260">
    <property type="entry name" value="Galactose-binding domain-like"/>
    <property type="match status" value="1"/>
</dbReference>
<dbReference type="SUPFAM" id="SSF49384">
    <property type="entry name" value="Carbohydrate-binding domain"/>
    <property type="match status" value="1"/>
</dbReference>
<dbReference type="InterPro" id="IPR001956">
    <property type="entry name" value="CBM3"/>
</dbReference>
<dbReference type="InterPro" id="IPR013783">
    <property type="entry name" value="Ig-like_fold"/>
</dbReference>
<keyword evidence="5" id="KW-0624">Polysaccharide degradation</keyword>
<dbReference type="PROSITE" id="PS51172">
    <property type="entry name" value="CBM3"/>
    <property type="match status" value="1"/>
</dbReference>
<evidence type="ECO:0000259" key="7">
    <source>
        <dbReference type="PROSITE" id="PS50022"/>
    </source>
</evidence>
<dbReference type="SUPFAM" id="SSF49785">
    <property type="entry name" value="Galactose-binding domain-like"/>
    <property type="match status" value="1"/>
</dbReference>
<feature type="domain" description="CBM3" evidence="8">
    <location>
        <begin position="755"/>
        <end position="906"/>
    </location>
</feature>
<dbReference type="InterPro" id="IPR005102">
    <property type="entry name" value="Carbo-bd_X2"/>
</dbReference>
<comment type="caution">
    <text evidence="9">The sequence shown here is derived from an EMBL/GenBank/DDBJ whole genome shotgun (WGS) entry which is preliminary data.</text>
</comment>
<keyword evidence="10" id="KW-1185">Reference proteome</keyword>
<dbReference type="OrthoDB" id="6636047at2"/>
<dbReference type="SMART" id="SM01067">
    <property type="entry name" value="CBM_3"/>
    <property type="match status" value="1"/>
</dbReference>
<dbReference type="InterPro" id="IPR036966">
    <property type="entry name" value="CBM3_sf"/>
</dbReference>
<dbReference type="RefSeq" id="WP_094376736.1">
    <property type="nucleotide sequence ID" value="NZ_NOKA02000002.1"/>
</dbReference>
<evidence type="ECO:0000256" key="1">
    <source>
        <dbReference type="ARBA" id="ARBA00022729"/>
    </source>
</evidence>
<dbReference type="AlphaFoldDB" id="A0A255ILC1"/>
<keyword evidence="4" id="KW-0378">Hydrolase</keyword>
<dbReference type="Pfam" id="PF00754">
    <property type="entry name" value="F5_F8_type_C"/>
    <property type="match status" value="1"/>
</dbReference>
<dbReference type="InterPro" id="IPR008965">
    <property type="entry name" value="CBM2/CBM3_carb-bd_dom_sf"/>
</dbReference>
<dbReference type="EMBL" id="NOKA02000002">
    <property type="protein sequence ID" value="RDY32870.1"/>
    <property type="molecule type" value="Genomic_DNA"/>
</dbReference>
<name>A0A255ILC1_9FIRM</name>
<dbReference type="Gene3D" id="3.20.20.80">
    <property type="entry name" value="Glycosidases"/>
    <property type="match status" value="1"/>
</dbReference>
<dbReference type="Proteomes" id="UP000216411">
    <property type="component" value="Unassembled WGS sequence"/>
</dbReference>
<gene>
    <name evidence="9" type="ORF">CG710_002740</name>
</gene>
<dbReference type="InterPro" id="IPR000421">
    <property type="entry name" value="FA58C"/>
</dbReference>
<evidence type="ECO:0000313" key="10">
    <source>
        <dbReference type="Proteomes" id="UP000216411"/>
    </source>
</evidence>
<keyword evidence="4" id="KW-0326">Glycosidase</keyword>
<keyword evidence="3" id="KW-0119">Carbohydrate metabolism</keyword>
<dbReference type="PROSITE" id="PS50022">
    <property type="entry name" value="FA58C_3"/>
    <property type="match status" value="1"/>
</dbReference>
<dbReference type="SUPFAM" id="SSF51445">
    <property type="entry name" value="(Trans)glycosidases"/>
    <property type="match status" value="1"/>
</dbReference>
<evidence type="ECO:0000256" key="4">
    <source>
        <dbReference type="ARBA" id="ARBA00023295"/>
    </source>
</evidence>
<evidence type="ECO:0000313" key="9">
    <source>
        <dbReference type="EMBL" id="RDY32870.1"/>
    </source>
</evidence>
<feature type="chain" id="PRO_5013507359" evidence="6">
    <location>
        <begin position="27"/>
        <end position="906"/>
    </location>
</feature>
<keyword evidence="2" id="KW-0136">Cellulose degradation</keyword>
<protein>
    <submittedName>
        <fullName evidence="9">Uncharacterized protein</fullName>
    </submittedName>
</protein>
<reference evidence="9 10" key="1">
    <citation type="journal article" date="2017" name="Genome Announc.">
        <title>Draft Genome Sequence of a Sporulating and Motile Strain of Lachnotalea glycerini Isolated from Water in Quebec City, Canada.</title>
        <authorList>
            <person name="Maheux A.F."/>
            <person name="Boudreau D.K."/>
            <person name="Berube E."/>
            <person name="Boissinot M."/>
            <person name="Raymond F."/>
            <person name="Brodeur S."/>
            <person name="Corbeil J."/>
            <person name="Isabel S."/>
            <person name="Omar R.F."/>
            <person name="Bergeron M.G."/>
        </authorList>
    </citation>
    <scope>NUCLEOTIDE SEQUENCE [LARGE SCALE GENOMIC DNA]</scope>
    <source>
        <strain evidence="9 10">CCRI-19302</strain>
    </source>
</reference>
<dbReference type="Gene3D" id="2.60.40.710">
    <property type="entry name" value="Endoglucanase-like"/>
    <property type="match status" value="1"/>
</dbReference>
<dbReference type="Gene3D" id="2.60.40.10">
    <property type="entry name" value="Immunoglobulins"/>
    <property type="match status" value="3"/>
</dbReference>
<evidence type="ECO:0000256" key="6">
    <source>
        <dbReference type="SAM" id="SignalP"/>
    </source>
</evidence>
<dbReference type="Pfam" id="PF03442">
    <property type="entry name" value="CBM_X2"/>
    <property type="match status" value="3"/>
</dbReference>
<keyword evidence="1 6" id="KW-0732">Signal</keyword>
<dbReference type="GO" id="GO:0016798">
    <property type="term" value="F:hydrolase activity, acting on glycosyl bonds"/>
    <property type="evidence" value="ECO:0007669"/>
    <property type="project" value="UniProtKB-KW"/>
</dbReference>
<evidence type="ECO:0000259" key="8">
    <source>
        <dbReference type="PROSITE" id="PS51172"/>
    </source>
</evidence>
<evidence type="ECO:0000256" key="2">
    <source>
        <dbReference type="ARBA" id="ARBA00023001"/>
    </source>
</evidence>
<dbReference type="SUPFAM" id="SSF81296">
    <property type="entry name" value="E set domains"/>
    <property type="match status" value="3"/>
</dbReference>
<feature type="signal peptide" evidence="6">
    <location>
        <begin position="1"/>
        <end position="26"/>
    </location>
</feature>
<accession>A0A255ILC1</accession>
<evidence type="ECO:0000256" key="3">
    <source>
        <dbReference type="ARBA" id="ARBA00023277"/>
    </source>
</evidence>
<dbReference type="InterPro" id="IPR017853">
    <property type="entry name" value="GH"/>
</dbReference>
<sequence length="906" mass="101243">MKNRHLFFTVLIAILFLLLPFRQAMAATETVYPGFRVDGRFLYDNQGEKVILYGVNKMIVWLDKDGVPSYSEIAKTGANCVRIVWSLDESAEDLDTTIRNCRLQNMIPIIELHNATGDWSKLSSLVDYWVSPDIVKVIQKHQEYLLINIGNEVGMQVSETDFKTGYETAVNRMRDAGIHVPLVIDASSYGQNIDILQSCGPDLIEADPDSNLMFSIHMWWPKVWGYTAQKVIDELEESVALNLPLIVGEFGNQWDETESGQIAYKTILEHCYKNQIGYLPWEWGPGNNPQTFLDMTTDGTYDTLNGWGLEVAETDTYSIHNIAERPVSMLSNLPAVLPAKPLLAGNLALGKSVTASSFESNLYLSNAITDGNLDTRWASKVTDPNWVSIDLGSVKEINRILIYWEAAYATQYKIQVSDDNLTYTDIYSEYNGKGGTEDINLQATGRYIRIYGMQRYNNNWPYSIYEVGIYGPESELSASISPTTAVFDKNTNNQDDIAVTLSSKNNTLLEVKNGEISLNSDTDYAVEDNILRIKKEYLEKQPVGTILLTLNYNEGVAPMLAIAVGDTTSSPYIRPGRAEFNETNQEDIVVTLTENGHNLIEIKNGTDALISGTDYTISDDQVTIKKEYLAKQSAGITRLTFDYNLNFNPALKINVSKNTSSNNSVISPAASVYEKNLSKDITVTLTLNSNTLLSILNGSNALISDSDYTMSDNVVTLKKDYLDSLPVGKNTLTFIFSEGLSQVLTIKVTEQKETTEAGLLIESFHGTTTDTTNTISPKFRITNTADKAISLSDVKIRYYYTKDGDQEQSFWCDWSNIGASNVTGTFVTMDNKTENADNYFEIGFSSEANQLDVNKSIEVQIRIAKTDWSNYNQSNDYSFQDNANNYAICDKITAYISESLCYGMEP</sequence>
<dbReference type="InterPro" id="IPR014756">
    <property type="entry name" value="Ig_E-set"/>
</dbReference>
<dbReference type="Pfam" id="PF00942">
    <property type="entry name" value="CBM_3"/>
    <property type="match status" value="1"/>
</dbReference>
<dbReference type="GO" id="GO:0030245">
    <property type="term" value="P:cellulose catabolic process"/>
    <property type="evidence" value="ECO:0007669"/>
    <property type="project" value="UniProtKB-KW"/>
</dbReference>
<dbReference type="InterPro" id="IPR008979">
    <property type="entry name" value="Galactose-bd-like_sf"/>
</dbReference>